<evidence type="ECO:0000313" key="14">
    <source>
        <dbReference type="EMBL" id="MEQ3363227.1"/>
    </source>
</evidence>
<evidence type="ECO:0000256" key="4">
    <source>
        <dbReference type="ARBA" id="ARBA00022723"/>
    </source>
</evidence>
<evidence type="ECO:0000256" key="7">
    <source>
        <dbReference type="ARBA" id="ARBA00047334"/>
    </source>
</evidence>
<dbReference type="Gene3D" id="3.20.20.70">
    <property type="entry name" value="Aldolase class I"/>
    <property type="match status" value="1"/>
</dbReference>
<comment type="similarity">
    <text evidence="10 11">Belongs to the thiamine-phosphate synthase family.</text>
</comment>
<comment type="catalytic activity">
    <reaction evidence="7 10 11">
        <text>4-methyl-5-(2-phosphooxyethyl)-thiazole + 4-amino-2-methyl-5-(diphosphooxymethyl)pyrimidine + H(+) = thiamine phosphate + diphosphate</text>
        <dbReference type="Rhea" id="RHEA:22328"/>
        <dbReference type="ChEBI" id="CHEBI:15378"/>
        <dbReference type="ChEBI" id="CHEBI:33019"/>
        <dbReference type="ChEBI" id="CHEBI:37575"/>
        <dbReference type="ChEBI" id="CHEBI:57841"/>
        <dbReference type="ChEBI" id="CHEBI:58296"/>
        <dbReference type="EC" id="2.5.1.3"/>
    </reaction>
</comment>
<keyword evidence="5 10" id="KW-0460">Magnesium</keyword>
<comment type="function">
    <text evidence="1 10">Condenses 4-methyl-5-(beta-hydroxyethyl)thiazole monophosphate (THZ-P) and 2-methyl-4-amino-5-hydroxymethyl pyrimidine pyrophosphate (HMP-PP) to form thiamine monophosphate (TMP).</text>
</comment>
<dbReference type="RefSeq" id="WP_102374373.1">
    <property type="nucleotide sequence ID" value="NZ_JBBNOP010000007.1"/>
</dbReference>
<organism evidence="14 15">
    <name type="scientific">Raoultibacter massiliensis</name>
    <dbReference type="NCBI Taxonomy" id="1852371"/>
    <lineage>
        <taxon>Bacteria</taxon>
        <taxon>Bacillati</taxon>
        <taxon>Actinomycetota</taxon>
        <taxon>Coriobacteriia</taxon>
        <taxon>Eggerthellales</taxon>
        <taxon>Eggerthellaceae</taxon>
        <taxon>Raoultibacter</taxon>
    </lineage>
</organism>
<feature type="binding site" evidence="10">
    <location>
        <position position="75"/>
    </location>
    <ligand>
        <name>4-amino-2-methyl-5-(diphosphooxymethyl)pyrimidine</name>
        <dbReference type="ChEBI" id="CHEBI:57841"/>
    </ligand>
</feature>
<comment type="catalytic activity">
    <reaction evidence="9 10 11">
        <text>2-[(2R,5Z)-2-carboxy-4-methylthiazol-5(2H)-ylidene]ethyl phosphate + 4-amino-2-methyl-5-(diphosphooxymethyl)pyrimidine + 2 H(+) = thiamine phosphate + CO2 + diphosphate</text>
        <dbReference type="Rhea" id="RHEA:47844"/>
        <dbReference type="ChEBI" id="CHEBI:15378"/>
        <dbReference type="ChEBI" id="CHEBI:16526"/>
        <dbReference type="ChEBI" id="CHEBI:33019"/>
        <dbReference type="ChEBI" id="CHEBI:37575"/>
        <dbReference type="ChEBI" id="CHEBI:57841"/>
        <dbReference type="ChEBI" id="CHEBI:62899"/>
        <dbReference type="EC" id="2.5.1.3"/>
    </reaction>
</comment>
<evidence type="ECO:0000256" key="10">
    <source>
        <dbReference type="HAMAP-Rule" id="MF_00097"/>
    </source>
</evidence>
<keyword evidence="6 10" id="KW-0784">Thiamine biosynthesis</keyword>
<evidence type="ECO:0000256" key="1">
    <source>
        <dbReference type="ARBA" id="ARBA00003814"/>
    </source>
</evidence>
<dbReference type="EMBL" id="JBBNOP010000007">
    <property type="protein sequence ID" value="MEQ3363227.1"/>
    <property type="molecule type" value="Genomic_DNA"/>
</dbReference>
<dbReference type="InterPro" id="IPR036206">
    <property type="entry name" value="ThiamineP_synth_sf"/>
</dbReference>
<accession>A0ABV1JGS4</accession>
<name>A0ABV1JGS4_9ACTN</name>
<evidence type="ECO:0000256" key="6">
    <source>
        <dbReference type="ARBA" id="ARBA00022977"/>
    </source>
</evidence>
<evidence type="ECO:0000256" key="11">
    <source>
        <dbReference type="RuleBase" id="RU003826"/>
    </source>
</evidence>
<feature type="binding site" evidence="10">
    <location>
        <begin position="190"/>
        <end position="191"/>
    </location>
    <ligand>
        <name>2-[(2R,5Z)-2-carboxy-4-methylthiazol-5(2H)-ylidene]ethyl phosphate</name>
        <dbReference type="ChEBI" id="CHEBI:62899"/>
    </ligand>
</feature>
<keyword evidence="3 10" id="KW-0808">Transferase</keyword>
<evidence type="ECO:0000256" key="3">
    <source>
        <dbReference type="ARBA" id="ARBA00022679"/>
    </source>
</evidence>
<feature type="binding site" evidence="10">
    <location>
        <begin position="43"/>
        <end position="47"/>
    </location>
    <ligand>
        <name>4-amino-2-methyl-5-(diphosphooxymethyl)pyrimidine</name>
        <dbReference type="ChEBI" id="CHEBI:57841"/>
    </ligand>
</feature>
<dbReference type="SUPFAM" id="SSF51391">
    <property type="entry name" value="Thiamin phosphate synthase"/>
    <property type="match status" value="1"/>
</dbReference>
<feature type="binding site" evidence="10">
    <location>
        <position position="143"/>
    </location>
    <ligand>
        <name>4-amino-2-methyl-5-(diphosphooxymethyl)pyrimidine</name>
        <dbReference type="ChEBI" id="CHEBI:57841"/>
    </ligand>
</feature>
<sequence length="215" mass="22185">MYARDDIRKAMRLYAVTDTAWLDGRTLAECVESALRGGATFIQLRDKHASADELIAVAKELGPLCARARVPFVVNDDVGAALAADADGVHVGQDDMACATARAMLGSDKIVGVSVQTLEEALEAQADGADYLGVGAMFGTPTKPEAADVSFEELAAICEAVAIPVVAIGGLNETTISSLAGTGVDGAAAVSAIFASQDIESSTKRLRELVDEALA</sequence>
<feature type="binding site" evidence="10">
    <location>
        <position position="170"/>
    </location>
    <ligand>
        <name>2-[(2R,5Z)-2-carboxy-4-methylthiazol-5(2H)-ylidene]ethyl phosphate</name>
        <dbReference type="ChEBI" id="CHEBI:62899"/>
    </ligand>
</feature>
<gene>
    <name evidence="10 14" type="primary">thiE</name>
    <name evidence="14" type="ORF">AAA083_09600</name>
</gene>
<keyword evidence="15" id="KW-1185">Reference proteome</keyword>
<evidence type="ECO:0000256" key="9">
    <source>
        <dbReference type="ARBA" id="ARBA00047883"/>
    </source>
</evidence>
<dbReference type="EC" id="2.5.1.3" evidence="10"/>
<evidence type="ECO:0000256" key="8">
    <source>
        <dbReference type="ARBA" id="ARBA00047851"/>
    </source>
</evidence>
<evidence type="ECO:0000256" key="12">
    <source>
        <dbReference type="RuleBase" id="RU004253"/>
    </source>
</evidence>
<proteinExistence type="inferred from homology"/>
<dbReference type="InterPro" id="IPR013785">
    <property type="entry name" value="Aldolase_TIM"/>
</dbReference>
<protein>
    <recommendedName>
        <fullName evidence="10">Thiamine-phosphate synthase</fullName>
        <shortName evidence="10">TP synthase</shortName>
        <shortName evidence="10">TPS</shortName>
        <ecNumber evidence="10">2.5.1.3</ecNumber>
    </recommendedName>
    <alternativeName>
        <fullName evidence="10">Thiamine-phosphate pyrophosphorylase</fullName>
        <shortName evidence="10">TMP pyrophosphorylase</shortName>
        <shortName evidence="10">TMP-PPase</shortName>
    </alternativeName>
</protein>
<dbReference type="HAMAP" id="MF_00097">
    <property type="entry name" value="TMP_synthase"/>
    <property type="match status" value="1"/>
</dbReference>
<evidence type="ECO:0000259" key="13">
    <source>
        <dbReference type="Pfam" id="PF02581"/>
    </source>
</evidence>
<dbReference type="PANTHER" id="PTHR20857:SF15">
    <property type="entry name" value="THIAMINE-PHOSPHATE SYNTHASE"/>
    <property type="match status" value="1"/>
</dbReference>
<comment type="catalytic activity">
    <reaction evidence="8 10 11">
        <text>2-(2-carboxy-4-methylthiazol-5-yl)ethyl phosphate + 4-amino-2-methyl-5-(diphosphooxymethyl)pyrimidine + 2 H(+) = thiamine phosphate + CO2 + diphosphate</text>
        <dbReference type="Rhea" id="RHEA:47848"/>
        <dbReference type="ChEBI" id="CHEBI:15378"/>
        <dbReference type="ChEBI" id="CHEBI:16526"/>
        <dbReference type="ChEBI" id="CHEBI:33019"/>
        <dbReference type="ChEBI" id="CHEBI:37575"/>
        <dbReference type="ChEBI" id="CHEBI:57841"/>
        <dbReference type="ChEBI" id="CHEBI:62890"/>
        <dbReference type="EC" id="2.5.1.3"/>
    </reaction>
</comment>
<comment type="cofactor">
    <cofactor evidence="10">
        <name>Mg(2+)</name>
        <dbReference type="ChEBI" id="CHEBI:18420"/>
    </cofactor>
    <text evidence="10">Binds 1 Mg(2+) ion per subunit.</text>
</comment>
<feature type="binding site" evidence="10">
    <location>
        <position position="76"/>
    </location>
    <ligand>
        <name>Mg(2+)</name>
        <dbReference type="ChEBI" id="CHEBI:18420"/>
    </ligand>
</feature>
<feature type="binding site" evidence="10">
    <location>
        <position position="114"/>
    </location>
    <ligand>
        <name>4-amino-2-methyl-5-(diphosphooxymethyl)pyrimidine</name>
        <dbReference type="ChEBI" id="CHEBI:57841"/>
    </ligand>
</feature>
<evidence type="ECO:0000313" key="15">
    <source>
        <dbReference type="Proteomes" id="UP001487305"/>
    </source>
</evidence>
<evidence type="ECO:0000256" key="5">
    <source>
        <dbReference type="ARBA" id="ARBA00022842"/>
    </source>
</evidence>
<dbReference type="Pfam" id="PF02581">
    <property type="entry name" value="TMP-TENI"/>
    <property type="match status" value="1"/>
</dbReference>
<dbReference type="CDD" id="cd00564">
    <property type="entry name" value="TMP_TenI"/>
    <property type="match status" value="1"/>
</dbReference>
<comment type="pathway">
    <text evidence="2 10 12">Cofactor biosynthesis; thiamine diphosphate biosynthesis; thiamine phosphate from 4-amino-2-methyl-5-diphosphomethylpyrimidine and 4-methyl-5-(2-phosphoethyl)-thiazole: step 1/1.</text>
</comment>
<dbReference type="InterPro" id="IPR034291">
    <property type="entry name" value="TMP_synthase"/>
</dbReference>
<keyword evidence="4 10" id="KW-0479">Metal-binding</keyword>
<feature type="binding site" evidence="10">
    <location>
        <position position="95"/>
    </location>
    <ligand>
        <name>Mg(2+)</name>
        <dbReference type="ChEBI" id="CHEBI:18420"/>
    </ligand>
</feature>
<feature type="domain" description="Thiamine phosphate synthase/TenI" evidence="13">
    <location>
        <begin position="13"/>
        <end position="193"/>
    </location>
</feature>
<comment type="caution">
    <text evidence="14">The sequence shown here is derived from an EMBL/GenBank/DDBJ whole genome shotgun (WGS) entry which is preliminary data.</text>
</comment>
<evidence type="ECO:0000256" key="2">
    <source>
        <dbReference type="ARBA" id="ARBA00005165"/>
    </source>
</evidence>
<dbReference type="Proteomes" id="UP001487305">
    <property type="component" value="Unassembled WGS sequence"/>
</dbReference>
<dbReference type="InterPro" id="IPR022998">
    <property type="entry name" value="ThiamineP_synth_TenI"/>
</dbReference>
<dbReference type="PANTHER" id="PTHR20857">
    <property type="entry name" value="THIAMINE-PHOSPHATE PYROPHOSPHORYLASE"/>
    <property type="match status" value="1"/>
</dbReference>
<feature type="binding site" evidence="10">
    <location>
        <begin position="140"/>
        <end position="142"/>
    </location>
    <ligand>
        <name>2-[(2R,5Z)-2-carboxy-4-methylthiazol-5(2H)-ylidene]ethyl phosphate</name>
        <dbReference type="ChEBI" id="CHEBI:62899"/>
    </ligand>
</feature>
<dbReference type="GO" id="GO:0004789">
    <property type="term" value="F:thiamine-phosphate diphosphorylase activity"/>
    <property type="evidence" value="ECO:0007669"/>
    <property type="project" value="UniProtKB-EC"/>
</dbReference>
<reference evidence="14 15" key="1">
    <citation type="submission" date="2024-04" db="EMBL/GenBank/DDBJ databases">
        <title>Human intestinal bacterial collection.</title>
        <authorList>
            <person name="Pauvert C."/>
            <person name="Hitch T.C.A."/>
            <person name="Clavel T."/>
        </authorList>
    </citation>
    <scope>NUCLEOTIDE SEQUENCE [LARGE SCALE GENOMIC DNA]</scope>
    <source>
        <strain evidence="14 15">CLA-KB-H42</strain>
    </source>
</reference>
<dbReference type="NCBIfam" id="TIGR00693">
    <property type="entry name" value="thiE"/>
    <property type="match status" value="1"/>
</dbReference>